<gene>
    <name evidence="1" type="ORF">A4V03_09560</name>
</gene>
<evidence type="ECO:0000313" key="1">
    <source>
        <dbReference type="EMBL" id="ANU57786.1"/>
    </source>
</evidence>
<accession>A0A1C7H1C6</accession>
<sequence>MEYKITRDALQNNLLYDTLEALGRVMKDLQLDVYVVGALARDIAMEILEMPPSPRRTADLDVAIALKDWSQFDLLKEHLLENHFIKGEPKQRFYYIGADGTNDYEIDIVPFGELEADEKVAWPPEGNPEMSVKCFKDVMSIADTVTIDDAITIRMAPLSGQFLIKFDTWLDRHLLTDKDAADMLYIMDNFYLANVSFKQPVPDEVQDTSENFDLLTGGARWIACEMRDFLTREHLQFYTDQLQEQIELDESSPLINSMSSRHSGSDAHQIIRNALIGMVEILKKEESDEDR</sequence>
<dbReference type="Proteomes" id="UP000092631">
    <property type="component" value="Chromosome"/>
</dbReference>
<dbReference type="GeneID" id="82187385"/>
<evidence type="ECO:0008006" key="3">
    <source>
        <dbReference type="Google" id="ProtNLM"/>
    </source>
</evidence>
<name>A0A1C7H1C6_9BACE</name>
<dbReference type="EMBL" id="CP015401">
    <property type="protein sequence ID" value="ANU57786.1"/>
    <property type="molecule type" value="Genomic_DNA"/>
</dbReference>
<reference evidence="2" key="1">
    <citation type="submission" date="2016-04" db="EMBL/GenBank/DDBJ databases">
        <title>Complete Genome Sequences of Twelve Strains of a Stable Defined Moderately Diverse Mouse Microbiota 2 (sDMDMm2).</title>
        <authorList>
            <person name="Uchimura Y."/>
            <person name="Wyss M."/>
            <person name="Brugiroux S."/>
            <person name="Limenitakis J.P."/>
            <person name="Stecher B."/>
            <person name="McCoy K.D."/>
            <person name="Macpherson A.J."/>
        </authorList>
    </citation>
    <scope>NUCLEOTIDE SEQUENCE [LARGE SCALE GENOMIC DNA]</scope>
    <source>
        <strain evidence="2">I48</strain>
    </source>
</reference>
<dbReference type="RefSeq" id="WP_065538754.1">
    <property type="nucleotide sequence ID" value="NZ_CARILY010000081.1"/>
</dbReference>
<dbReference type="AlphaFoldDB" id="A0A1C7H1C6"/>
<evidence type="ECO:0000313" key="2">
    <source>
        <dbReference type="Proteomes" id="UP000092631"/>
    </source>
</evidence>
<keyword evidence="2" id="KW-1185">Reference proteome</keyword>
<dbReference type="OrthoDB" id="5918411at2"/>
<protein>
    <recommendedName>
        <fullName evidence="3">Nucleotidyltransferase</fullName>
    </recommendedName>
</protein>
<proteinExistence type="predicted"/>
<organism evidence="1 2">
    <name type="scientific">Bacteroides caecimuris</name>
    <dbReference type="NCBI Taxonomy" id="1796613"/>
    <lineage>
        <taxon>Bacteria</taxon>
        <taxon>Pseudomonadati</taxon>
        <taxon>Bacteroidota</taxon>
        <taxon>Bacteroidia</taxon>
        <taxon>Bacteroidales</taxon>
        <taxon>Bacteroidaceae</taxon>
        <taxon>Bacteroides</taxon>
    </lineage>
</organism>
<dbReference type="KEGG" id="bcae:A4V03_09560"/>